<comment type="caution">
    <text evidence="7">The sequence shown here is derived from an EMBL/GenBank/DDBJ whole genome shotgun (WGS) entry which is preliminary data.</text>
</comment>
<dbReference type="GO" id="GO:0008270">
    <property type="term" value="F:zinc ion binding"/>
    <property type="evidence" value="ECO:0007669"/>
    <property type="project" value="UniProtKB-KW"/>
</dbReference>
<feature type="region of interest" description="Disordered" evidence="5">
    <location>
        <begin position="1"/>
        <end position="21"/>
    </location>
</feature>
<dbReference type="AlphaFoldDB" id="A0A941I0X4"/>
<accession>A0A941I0X4</accession>
<dbReference type="PANTHER" id="PTHR33823:SF4">
    <property type="entry name" value="GENERAL STRESS PROTEIN 16O"/>
    <property type="match status" value="1"/>
</dbReference>
<dbReference type="EMBL" id="JAGSNF010000021">
    <property type="protein sequence ID" value="MBR7744577.1"/>
    <property type="molecule type" value="Genomic_DNA"/>
</dbReference>
<organism evidence="7 8">
    <name type="scientific">Phycicoccus avicenniae</name>
    <dbReference type="NCBI Taxonomy" id="2828860"/>
    <lineage>
        <taxon>Bacteria</taxon>
        <taxon>Bacillati</taxon>
        <taxon>Actinomycetota</taxon>
        <taxon>Actinomycetes</taxon>
        <taxon>Micrococcales</taxon>
        <taxon>Intrasporangiaceae</taxon>
        <taxon>Phycicoccus</taxon>
    </lineage>
</organism>
<name>A0A941I0X4_9MICO</name>
<dbReference type="InterPro" id="IPR000962">
    <property type="entry name" value="Znf_DskA_TraR"/>
</dbReference>
<dbReference type="Proteomes" id="UP000677016">
    <property type="component" value="Unassembled WGS sequence"/>
</dbReference>
<dbReference type="SUPFAM" id="SSF57716">
    <property type="entry name" value="Glucocorticoid receptor-like (DNA-binding domain)"/>
    <property type="match status" value="1"/>
</dbReference>
<evidence type="ECO:0000256" key="3">
    <source>
        <dbReference type="ARBA" id="ARBA00022833"/>
    </source>
</evidence>
<proteinExistence type="predicted"/>
<dbReference type="PROSITE" id="PS51128">
    <property type="entry name" value="ZF_DKSA_2"/>
    <property type="match status" value="1"/>
</dbReference>
<keyword evidence="8" id="KW-1185">Reference proteome</keyword>
<dbReference type="Gene3D" id="1.20.120.910">
    <property type="entry name" value="DksA, coiled-coil domain"/>
    <property type="match status" value="1"/>
</dbReference>
<keyword evidence="1" id="KW-0479">Metal-binding</keyword>
<sequence>MARLVESSRGDNADDEHDPEGQTIAFERSQLAAVTAETQERLAEVRAAVRRVVDGGYGTCEVCGRSIPDGRLEARPTATTCVEHAARR</sequence>
<evidence type="ECO:0000256" key="1">
    <source>
        <dbReference type="ARBA" id="ARBA00022723"/>
    </source>
</evidence>
<gene>
    <name evidence="7" type="ORF">KC207_14875</name>
</gene>
<dbReference type="PANTHER" id="PTHR33823">
    <property type="entry name" value="RNA POLYMERASE-BINDING TRANSCRIPTION FACTOR DKSA-RELATED"/>
    <property type="match status" value="1"/>
</dbReference>
<feature type="compositionally biased region" description="Basic and acidic residues" evidence="5">
    <location>
        <begin position="1"/>
        <end position="12"/>
    </location>
</feature>
<evidence type="ECO:0000256" key="5">
    <source>
        <dbReference type="SAM" id="MobiDB-lite"/>
    </source>
</evidence>
<protein>
    <submittedName>
        <fullName evidence="7">TraR/DksA C4-type zinc finger protein</fullName>
    </submittedName>
</protein>
<dbReference type="Pfam" id="PF01258">
    <property type="entry name" value="zf-dskA_traR"/>
    <property type="match status" value="1"/>
</dbReference>
<feature type="zinc finger region" description="dksA C4-type" evidence="4">
    <location>
        <begin position="60"/>
        <end position="84"/>
    </location>
</feature>
<evidence type="ECO:0000259" key="6">
    <source>
        <dbReference type="Pfam" id="PF01258"/>
    </source>
</evidence>
<keyword evidence="2" id="KW-0863">Zinc-finger</keyword>
<feature type="domain" description="Zinc finger DksA/TraR C4-type" evidence="6">
    <location>
        <begin position="55"/>
        <end position="83"/>
    </location>
</feature>
<keyword evidence="3" id="KW-0862">Zinc</keyword>
<reference evidence="7" key="1">
    <citation type="submission" date="2021-04" db="EMBL/GenBank/DDBJ databases">
        <title>Phycicoccus avicenniae sp. nov., a novel endophytic actinomycetes isolated from branch of Avicennia mariana.</title>
        <authorList>
            <person name="Tuo L."/>
        </authorList>
    </citation>
    <scope>NUCLEOTIDE SEQUENCE</scope>
    <source>
        <strain evidence="7">BSK3Z-2</strain>
    </source>
</reference>
<evidence type="ECO:0000256" key="2">
    <source>
        <dbReference type="ARBA" id="ARBA00022771"/>
    </source>
</evidence>
<evidence type="ECO:0000313" key="7">
    <source>
        <dbReference type="EMBL" id="MBR7744577.1"/>
    </source>
</evidence>
<evidence type="ECO:0000313" key="8">
    <source>
        <dbReference type="Proteomes" id="UP000677016"/>
    </source>
</evidence>
<evidence type="ECO:0000256" key="4">
    <source>
        <dbReference type="PROSITE-ProRule" id="PRU00510"/>
    </source>
</evidence>